<dbReference type="EC" id="2.6.1.85" evidence="1"/>
<protein>
    <submittedName>
        <fullName evidence="1">Para-aminobenzoate synthase component I</fullName>
        <ecNumber evidence="1">2.6.1.85</ecNumber>
    </submittedName>
</protein>
<accession>A0A2X3JAS6</accession>
<name>A0A2X3JAS6_KLEPN</name>
<gene>
    <name evidence="1" type="primary">pabB_3</name>
    <name evidence="1" type="ORF">NCTC9601_06610</name>
</gene>
<dbReference type="AlphaFoldDB" id="A0A2X3JAS6"/>
<dbReference type="InterPro" id="IPR005801">
    <property type="entry name" value="ADC_synthase"/>
</dbReference>
<proteinExistence type="predicted"/>
<reference evidence="1 2" key="1">
    <citation type="submission" date="2018-06" db="EMBL/GenBank/DDBJ databases">
        <authorList>
            <consortium name="Pathogen Informatics"/>
            <person name="Doyle S."/>
        </authorList>
    </citation>
    <scope>NUCLEOTIDE SEQUENCE [LARGE SCALE GENOMIC DNA]</scope>
    <source>
        <strain evidence="1 2">NCTC9601</strain>
    </source>
</reference>
<keyword evidence="1" id="KW-0032">Aminotransferase</keyword>
<evidence type="ECO:0000313" key="2">
    <source>
        <dbReference type="Proteomes" id="UP000251123"/>
    </source>
</evidence>
<dbReference type="GO" id="GO:0046820">
    <property type="term" value="F:4-amino-4-deoxychorismate synthase activity"/>
    <property type="evidence" value="ECO:0007669"/>
    <property type="project" value="UniProtKB-EC"/>
</dbReference>
<organism evidence="1 2">
    <name type="scientific">Klebsiella pneumoniae</name>
    <dbReference type="NCBI Taxonomy" id="573"/>
    <lineage>
        <taxon>Bacteria</taxon>
        <taxon>Pseudomonadati</taxon>
        <taxon>Pseudomonadota</taxon>
        <taxon>Gammaproteobacteria</taxon>
        <taxon>Enterobacterales</taxon>
        <taxon>Enterobacteriaceae</taxon>
        <taxon>Klebsiella/Raoultella group</taxon>
        <taxon>Klebsiella</taxon>
        <taxon>Klebsiella pneumoniae complex</taxon>
    </lineage>
</organism>
<evidence type="ECO:0000313" key="1">
    <source>
        <dbReference type="EMBL" id="SQC71410.1"/>
    </source>
</evidence>
<dbReference type="EMBL" id="UASN01000023">
    <property type="protein sequence ID" value="SQC71410.1"/>
    <property type="molecule type" value="Genomic_DNA"/>
</dbReference>
<keyword evidence="1" id="KW-0808">Transferase</keyword>
<dbReference type="Gene3D" id="3.60.120.10">
    <property type="entry name" value="Anthranilate synthase"/>
    <property type="match status" value="1"/>
</dbReference>
<sequence>MLLHSGFADHPHNRFDILVAAPRATLLTRDEQTWVDDGETVVVSAEDPLQLLQQQLDRQPFTPQTP</sequence>
<dbReference type="Proteomes" id="UP000251123">
    <property type="component" value="Unassembled WGS sequence"/>
</dbReference>